<feature type="region of interest" description="Disordered" evidence="5">
    <location>
        <begin position="2027"/>
        <end position="2050"/>
    </location>
</feature>
<feature type="repeat" description="ANK" evidence="3">
    <location>
        <begin position="2692"/>
        <end position="2724"/>
    </location>
</feature>
<dbReference type="Gene3D" id="1.25.40.20">
    <property type="entry name" value="Ankyrin repeat-containing domain"/>
    <property type="match status" value="4"/>
</dbReference>
<dbReference type="Proteomes" id="UP001190700">
    <property type="component" value="Unassembled WGS sequence"/>
</dbReference>
<feature type="repeat" description="ANK" evidence="3">
    <location>
        <begin position="2480"/>
        <end position="2512"/>
    </location>
</feature>
<gene>
    <name evidence="7" type="ORF">CYMTET_17384</name>
</gene>
<feature type="repeat" description="ANK" evidence="3">
    <location>
        <begin position="2600"/>
        <end position="2632"/>
    </location>
</feature>
<feature type="repeat" description="ANK" evidence="3">
    <location>
        <begin position="2723"/>
        <end position="2755"/>
    </location>
</feature>
<sequence length="2838" mass="308573">CHPDGSAQKGRTPLDVAAQNGHKDTAELQRFVILCGTKPAPADESGVDSDWAELTAEQKEEALDLCKALPDLCAEFPTVLRFTSKGKVGKASEAYAKMCATVDAVARDSLCQAIDLCQTINYEEVLDTLLSAAQHCTRSSLLGARLLGVQHCVQRLLLSAVRQGENVTQWQGPWQEVMAVIRQTCRERAAQARAAKAGKTVSMSNSLLDLYLTRVELTLTHLKAKDVVLSVGKSVGMLVIGAVKSVAMTRVDGMLLEGLQKTAGLALDAIRRSITHTCFAQLALIEQLAISADHCVSQDWTTLRDRLRRVHDQHFKLGSTGMWEPTAGRWEPKAAFTALLADLLVGVGGSSCSFHTLPSEDVKMICLGSGDFIGLIDLMSLGNDPRGRRDEEPSLILLAGWAQSLFANPTSLDEWLGEGLTLLASEVRRVGEERVDALLTEMTIKLVEQLEMAVQQLQNLCADSTHHHKRRQAKTALAALCQEAEAMRTAAQQVQASAKLALRVAERAKKLLHTVGGLSPKDVAMSALWTLTRRLQQYCAVPIADKVLHMDEGIVTAHLEATGAHLKTELEKVSLEMLQKREEMKLLQATMEEAAEQPELGRRWSEALHGLPILEEVAKEVQGAVCLRLRALQGEFRQGLALVQVCQALLKSCVAKAPCQGQAAPRVEELEALLRDKVAPRLQECVRCVQRAHDEKRSVDDDPQSTVIQGSILKAIMCLLAAEESRHREEGRNHDPDPAATAASGCEAIPGGEAGCEPAEGKVSSDVMKAVLLEMAPCFKLEELSQILNEGEVSVITELRKIEQFFEQSLSNASSSDFLLRPYVQHLSAYADTMCALLEEVRDHAGMADAAIERSLLSPFKSAHRVLASQPAESQLEEQLRLMEKARDSVKVALLLGADECPQVEGRCWTECAANPAVQDLHVHLAALSDLCAGLQGLVQTKLPALEGEDDAEKLKKWLGGEGNKAKDRAMDVARDLKVMAGEELERMAKAVGGEEAVEALSQAFAPMAGLVQEAARGLLASHSSEVWHVREVAAVSSLRVLSVPRLNVLEERERDTVCRTLQASVMRCLSFEQRPEVRAVLSGGDALARELNTLRQLPRGTHVDAKGEVEDVELAEEAAAEWRQEGWTAAQAEVEQQALAQLAELEELQAEAAQEPDELEKQRRVVRCRAILADVASASRNLRDLSANHRVVVGFLNHIDGRLEGIGTRLDVMQADVRALRGDMKRLLGRPVLEELKERRKRSIAEQCRLREGVYIPARGVHKGEDGRFEPHKDSNPTKDLLQEVRSKFLESDQYGVLLLSGPAGSGKTTFVQELALFLELEYAKRRQGDAARFGGGSRGGTDGDGAADAVGEELPPAILVKVLLPTLENPLTDLFAEALRRMDLREAQIHELRELAQDGKVRLVFLLDAYDELRPKHVFKNLYLTNNLEQYRPQTKSKEGDEGERQKPLLGYPKVIITTRTELLSRRADYLQAFVPKEMEVKGKSNSEEAFLELRIAPFNEQLETYIHAKVALEVRRAFESRVGPISPVSQEGAKQLCSMALKAWQVETGTPESSTSEMAAAAAETTRLLEAACQAVMVPGGLDEVGDQAEKRMRTIIPDDRIESGTPSGDGRRVTSVMAATMKDPPQELEKVLVKFRTLFEKSDGGGRVWFYRDYLTVLNTIPELKELTTTPFMVEIVTEILPGLQHLRTSDASIKAKLFLLLTEEAALAAWACIRQWREAPVGNADKLFREAQEAPDESAVLKEAHSERFKALSQNVGKHLAEQKLLLCQPELLKIAHDLRHARPRQGIDTPDDEVDEVLEDILEEVDEERTEQFIRADVVPFVLRSALQRERVCRNRIYAMFVDMFLQREARKAHISGAFDPETVLREGTEFARQLAIAMVSENVSKVPIGGGSQLFPRASVWDAFLREGNELLAVAQKVAPVRLDHAVLSFIHKTVQEHLCAVGLRDVLRQILRDLPVPLSQLAAQLASENLQGVDFSHSHGDMVGVTTTVVEKGLSRGTSHDVAKAKSQAETVVDACDTQHGKVPRPAGTGAPALSAPPSASSDARPAVIANIAKAEERAVTRALQKVDRLLRGSALAQVDLQLEDVLRDFLADIFIEEHEFMEELSFLAPWAERRCVGGRLAGTGGLGAGMLLGNVRAVLGGVLPKRSGGSLLHAAAADGSHIAVSTLLKLLRGGALDEALLEAVDDEGRTPLFCASQRGHVQVVAALRAAGAKHDARSKLQPSVRLISTAPFTVIPKSVFGLTGRDTHAGVDVNAQGNLMSIGCKDFCLNHGIIGAPAAVPPSGCWQYEVEVKLNWNMINSLCKDMQRIGLWGCCVGWSSRDARQMSWNHVTKRLEEVTSYDELTSWHEELGFHLGTNAWSCGLHSSGKWCGGSSVVLPSDGTHPQKADASIAWNCVIGMLLDCDARTVYASTGTEWVKHRVGNLGGRMFPAVSWMGCHGEVLFNFGERPWRCDVPTPGGVRFRPIREAGSGNTPVMEAASEGHLEVCSLLLDSAAAEDVGRRHQRTLLHWAAWWGDAVLARRVLEVGGDRDACMRAVDGDNCTAVCYAAEKGHAEVLRVLWQTSKRLQGISATDISSKTGGADFNHVALEGRTPAHLAAEGGFTQALRVLKEAGAAFSRADNNGMLPAHLAAAGGYAEALWEIVAQVLIMLSTEGGEGAGADLSHAANDGRTPAHWAAEDGEGRTALTVALALGLEAAARALLEAGAGVNAGTGQRPVHAAAKRGMEEVLRELAEKGAEVDAEDVEGRTALTVALAFGQEAAARALLEAGAGMNAGTGRRPLHAAAERGMVVMLSDSAQKVELVGSARAMTLQEGECFSAEILQLVQK</sequence>
<evidence type="ECO:0000256" key="2">
    <source>
        <dbReference type="ARBA" id="ARBA00023043"/>
    </source>
</evidence>
<proteinExistence type="predicted"/>
<keyword evidence="4" id="KW-0175">Coiled coil</keyword>
<protein>
    <recommendedName>
        <fullName evidence="6">AAA+ ATPase domain-containing protein</fullName>
    </recommendedName>
</protein>
<dbReference type="SUPFAM" id="SSF48403">
    <property type="entry name" value="Ankyrin repeat"/>
    <property type="match status" value="2"/>
</dbReference>
<evidence type="ECO:0000256" key="4">
    <source>
        <dbReference type="SAM" id="Coils"/>
    </source>
</evidence>
<evidence type="ECO:0000256" key="1">
    <source>
        <dbReference type="ARBA" id="ARBA00022737"/>
    </source>
</evidence>
<feature type="compositionally biased region" description="Low complexity" evidence="5">
    <location>
        <begin position="2039"/>
        <end position="2050"/>
    </location>
</feature>
<feature type="repeat" description="ANK" evidence="3">
    <location>
        <begin position="2756"/>
        <end position="2788"/>
    </location>
</feature>
<reference evidence="7 8" key="1">
    <citation type="journal article" date="2015" name="Genome Biol. Evol.">
        <title>Comparative Genomics of a Bacterivorous Green Alga Reveals Evolutionary Causalities and Consequences of Phago-Mixotrophic Mode of Nutrition.</title>
        <authorList>
            <person name="Burns J.A."/>
            <person name="Paasch A."/>
            <person name="Narechania A."/>
            <person name="Kim E."/>
        </authorList>
    </citation>
    <scope>NUCLEOTIDE SEQUENCE [LARGE SCALE GENOMIC DNA]</scope>
    <source>
        <strain evidence="7 8">PLY_AMNH</strain>
    </source>
</reference>
<comment type="caution">
    <text evidence="7">The sequence shown here is derived from an EMBL/GenBank/DDBJ whole genome shotgun (WGS) entry which is preliminary data.</text>
</comment>
<feature type="repeat" description="ANK" evidence="3">
    <location>
        <begin position="2196"/>
        <end position="2228"/>
    </location>
</feature>
<dbReference type="SMART" id="SM00248">
    <property type="entry name" value="ANK"/>
    <property type="match status" value="11"/>
</dbReference>
<dbReference type="PANTHER" id="PTHR24173">
    <property type="entry name" value="ANKYRIN REPEAT CONTAINING"/>
    <property type="match status" value="1"/>
</dbReference>
<dbReference type="PROSITE" id="PS50088">
    <property type="entry name" value="ANK_REPEAT"/>
    <property type="match status" value="6"/>
</dbReference>
<keyword evidence="8" id="KW-1185">Reference proteome</keyword>
<feature type="domain" description="AAA+ ATPase" evidence="6">
    <location>
        <begin position="1295"/>
        <end position="1480"/>
    </location>
</feature>
<dbReference type="Gene3D" id="2.60.120.920">
    <property type="match status" value="1"/>
</dbReference>
<evidence type="ECO:0000259" key="6">
    <source>
        <dbReference type="SMART" id="SM00382"/>
    </source>
</evidence>
<dbReference type="InterPro" id="IPR043136">
    <property type="entry name" value="B30.2/SPRY_sf"/>
</dbReference>
<evidence type="ECO:0000256" key="3">
    <source>
        <dbReference type="PROSITE-ProRule" id="PRU00023"/>
    </source>
</evidence>
<name>A0AAE0L703_9CHLO</name>
<dbReference type="InterPro" id="IPR002110">
    <property type="entry name" value="Ankyrin_rpt"/>
</dbReference>
<evidence type="ECO:0000256" key="5">
    <source>
        <dbReference type="SAM" id="MobiDB-lite"/>
    </source>
</evidence>
<dbReference type="Pfam" id="PF00023">
    <property type="entry name" value="Ank"/>
    <property type="match status" value="1"/>
</dbReference>
<dbReference type="InterPro" id="IPR003593">
    <property type="entry name" value="AAA+_ATPase"/>
</dbReference>
<keyword evidence="1" id="KW-0677">Repeat</keyword>
<dbReference type="PROSITE" id="PS50297">
    <property type="entry name" value="ANK_REP_REGION"/>
    <property type="match status" value="6"/>
</dbReference>
<organism evidence="7 8">
    <name type="scientific">Cymbomonas tetramitiformis</name>
    <dbReference type="NCBI Taxonomy" id="36881"/>
    <lineage>
        <taxon>Eukaryota</taxon>
        <taxon>Viridiplantae</taxon>
        <taxon>Chlorophyta</taxon>
        <taxon>Pyramimonadophyceae</taxon>
        <taxon>Pyramimonadales</taxon>
        <taxon>Pyramimonadaceae</taxon>
        <taxon>Cymbomonas</taxon>
    </lineage>
</organism>
<dbReference type="SMART" id="SM00382">
    <property type="entry name" value="AAA"/>
    <property type="match status" value="1"/>
</dbReference>
<dbReference type="InterPro" id="IPR027417">
    <property type="entry name" value="P-loop_NTPase"/>
</dbReference>
<dbReference type="Pfam" id="PF12796">
    <property type="entry name" value="Ank_2"/>
    <property type="match status" value="2"/>
</dbReference>
<dbReference type="PANTHER" id="PTHR24173:SF74">
    <property type="entry name" value="ANKYRIN REPEAT DOMAIN-CONTAINING PROTEIN 16"/>
    <property type="match status" value="1"/>
</dbReference>
<keyword evidence="2 3" id="KW-0040">ANK repeat</keyword>
<accession>A0AAE0L703</accession>
<feature type="coiled-coil region" evidence="4">
    <location>
        <begin position="570"/>
        <end position="597"/>
    </location>
</feature>
<evidence type="ECO:0000313" key="8">
    <source>
        <dbReference type="Proteomes" id="UP001190700"/>
    </source>
</evidence>
<dbReference type="InterPro" id="IPR036770">
    <property type="entry name" value="Ankyrin_rpt-contain_sf"/>
</dbReference>
<dbReference type="SUPFAM" id="SSF52540">
    <property type="entry name" value="P-loop containing nucleoside triphosphate hydrolases"/>
    <property type="match status" value="1"/>
</dbReference>
<dbReference type="Gene3D" id="3.40.50.300">
    <property type="entry name" value="P-loop containing nucleotide triphosphate hydrolases"/>
    <property type="match status" value="1"/>
</dbReference>
<dbReference type="EMBL" id="LGRX02007739">
    <property type="protein sequence ID" value="KAK3274428.1"/>
    <property type="molecule type" value="Genomic_DNA"/>
</dbReference>
<feature type="coiled-coil region" evidence="4">
    <location>
        <begin position="1106"/>
        <end position="1166"/>
    </location>
</feature>
<evidence type="ECO:0000313" key="7">
    <source>
        <dbReference type="EMBL" id="KAK3274428.1"/>
    </source>
</evidence>
<feature type="non-terminal residue" evidence="7">
    <location>
        <position position="1"/>
    </location>
</feature>